<accession>A0A367IZL3</accession>
<dbReference type="PANTHER" id="PTHR46714">
    <property type="entry name" value="TRANSCRIPTIONAL ACTIVATOR HAC1"/>
    <property type="match status" value="1"/>
</dbReference>
<dbReference type="InterPro" id="IPR004827">
    <property type="entry name" value="bZIP"/>
</dbReference>
<comment type="similarity">
    <text evidence="2">Belongs to the bZIP family.</text>
</comment>
<feature type="domain" description="BZIP" evidence="9">
    <location>
        <begin position="54"/>
        <end position="117"/>
    </location>
</feature>
<dbReference type="AlphaFoldDB" id="A0A367IZL3"/>
<evidence type="ECO:0000256" key="4">
    <source>
        <dbReference type="ARBA" id="ARBA00023125"/>
    </source>
</evidence>
<dbReference type="SMART" id="SM00338">
    <property type="entry name" value="BRLZ"/>
    <property type="match status" value="1"/>
</dbReference>
<keyword evidence="11" id="KW-1185">Reference proteome</keyword>
<dbReference type="Proteomes" id="UP000252139">
    <property type="component" value="Unassembled WGS sequence"/>
</dbReference>
<gene>
    <name evidence="10" type="ORF">CU097_006888</name>
</gene>
<dbReference type="GO" id="GO:0005634">
    <property type="term" value="C:nucleus"/>
    <property type="evidence" value="ECO:0007669"/>
    <property type="project" value="UniProtKB-SubCell"/>
</dbReference>
<organism evidence="10 11">
    <name type="scientific">Rhizopus azygosporus</name>
    <name type="common">Rhizopus microsporus var. azygosporus</name>
    <dbReference type="NCBI Taxonomy" id="86630"/>
    <lineage>
        <taxon>Eukaryota</taxon>
        <taxon>Fungi</taxon>
        <taxon>Fungi incertae sedis</taxon>
        <taxon>Mucoromycota</taxon>
        <taxon>Mucoromycotina</taxon>
        <taxon>Mucoromycetes</taxon>
        <taxon>Mucorales</taxon>
        <taxon>Mucorineae</taxon>
        <taxon>Rhizopodaceae</taxon>
        <taxon>Rhizopus</taxon>
    </lineage>
</organism>
<evidence type="ECO:0000256" key="2">
    <source>
        <dbReference type="ARBA" id="ARBA00007163"/>
    </source>
</evidence>
<evidence type="ECO:0000313" key="11">
    <source>
        <dbReference type="Proteomes" id="UP000252139"/>
    </source>
</evidence>
<dbReference type="STRING" id="86630.A0A367IZL3"/>
<dbReference type="GO" id="GO:0006986">
    <property type="term" value="P:response to unfolded protein"/>
    <property type="evidence" value="ECO:0007669"/>
    <property type="project" value="UniProtKB-KW"/>
</dbReference>
<dbReference type="PROSITE" id="PS00036">
    <property type="entry name" value="BZIP_BASIC"/>
    <property type="match status" value="1"/>
</dbReference>
<evidence type="ECO:0000256" key="6">
    <source>
        <dbReference type="ARBA" id="ARBA00023230"/>
    </source>
</evidence>
<evidence type="ECO:0000313" key="10">
    <source>
        <dbReference type="EMBL" id="RCH83138.1"/>
    </source>
</evidence>
<protein>
    <recommendedName>
        <fullName evidence="9">BZIP domain-containing protein</fullName>
    </recommendedName>
</protein>
<keyword evidence="6" id="KW-0834">Unfolded protein response</keyword>
<keyword evidence="4" id="KW-0238">DNA-binding</keyword>
<dbReference type="GO" id="GO:0000981">
    <property type="term" value="F:DNA-binding transcription factor activity, RNA polymerase II-specific"/>
    <property type="evidence" value="ECO:0007669"/>
    <property type="project" value="InterPro"/>
</dbReference>
<dbReference type="Pfam" id="PF00170">
    <property type="entry name" value="bZIP_1"/>
    <property type="match status" value="1"/>
</dbReference>
<keyword evidence="5" id="KW-0804">Transcription</keyword>
<dbReference type="PANTHER" id="PTHR46714:SF6">
    <property type="entry name" value="TRANSCRIPTIONAL ACTIVATOR HAC1"/>
    <property type="match status" value="1"/>
</dbReference>
<evidence type="ECO:0000256" key="3">
    <source>
        <dbReference type="ARBA" id="ARBA00023015"/>
    </source>
</evidence>
<sequence length="141" mass="16358">MSDINNNNNNNNNTDLISEFLSLPVDFKVDPLVVPTTKSVVRLKKSRISLEDKDQKTKERILRNRAAAQESRDKKRRYVSELESSNKKLSEENEQLKKRIKTLEDQQALIACQFEALQKLNPFLLNDFCGSARIVKKEMVY</sequence>
<evidence type="ECO:0000256" key="5">
    <source>
        <dbReference type="ARBA" id="ARBA00023163"/>
    </source>
</evidence>
<dbReference type="GO" id="GO:0003677">
    <property type="term" value="F:DNA binding"/>
    <property type="evidence" value="ECO:0007669"/>
    <property type="project" value="UniProtKB-KW"/>
</dbReference>
<evidence type="ECO:0000256" key="1">
    <source>
        <dbReference type="ARBA" id="ARBA00004123"/>
    </source>
</evidence>
<comment type="subcellular location">
    <subcellularLocation>
        <location evidence="1">Nucleus</location>
    </subcellularLocation>
</comment>
<evidence type="ECO:0000256" key="7">
    <source>
        <dbReference type="ARBA" id="ARBA00023242"/>
    </source>
</evidence>
<dbReference type="SUPFAM" id="SSF57959">
    <property type="entry name" value="Leucine zipper domain"/>
    <property type="match status" value="1"/>
</dbReference>
<comment type="caution">
    <text evidence="10">The sequence shown here is derived from an EMBL/GenBank/DDBJ whole genome shotgun (WGS) entry which is preliminary data.</text>
</comment>
<dbReference type="EMBL" id="PJQL01002762">
    <property type="protein sequence ID" value="RCH83138.1"/>
    <property type="molecule type" value="Genomic_DNA"/>
</dbReference>
<name>A0A367IZL3_RHIAZ</name>
<dbReference type="Gene3D" id="1.20.5.170">
    <property type="match status" value="1"/>
</dbReference>
<proteinExistence type="inferred from homology"/>
<evidence type="ECO:0000259" key="9">
    <source>
        <dbReference type="PROSITE" id="PS50217"/>
    </source>
</evidence>
<dbReference type="InterPro" id="IPR046347">
    <property type="entry name" value="bZIP_sf"/>
</dbReference>
<dbReference type="PROSITE" id="PS50217">
    <property type="entry name" value="BZIP"/>
    <property type="match status" value="1"/>
</dbReference>
<keyword evidence="3" id="KW-0805">Transcription regulation</keyword>
<dbReference type="PRINTS" id="PR00041">
    <property type="entry name" value="LEUZIPPRCREB"/>
</dbReference>
<dbReference type="OrthoDB" id="674948at2759"/>
<feature type="compositionally biased region" description="Basic and acidic residues" evidence="8">
    <location>
        <begin position="70"/>
        <end position="93"/>
    </location>
</feature>
<evidence type="ECO:0000256" key="8">
    <source>
        <dbReference type="SAM" id="MobiDB-lite"/>
    </source>
</evidence>
<reference evidence="10 11" key="1">
    <citation type="journal article" date="2018" name="G3 (Bethesda)">
        <title>Phylogenetic and Phylogenomic Definition of Rhizopus Species.</title>
        <authorList>
            <person name="Gryganskyi A.P."/>
            <person name="Golan J."/>
            <person name="Dolatabadi S."/>
            <person name="Mondo S."/>
            <person name="Robb S."/>
            <person name="Idnurm A."/>
            <person name="Muszewska A."/>
            <person name="Steczkiewicz K."/>
            <person name="Masonjones S."/>
            <person name="Liao H.L."/>
            <person name="Gajdeczka M.T."/>
            <person name="Anike F."/>
            <person name="Vuek A."/>
            <person name="Anishchenko I.M."/>
            <person name="Voigt K."/>
            <person name="de Hoog G.S."/>
            <person name="Smith M.E."/>
            <person name="Heitman J."/>
            <person name="Vilgalys R."/>
            <person name="Stajich J.E."/>
        </authorList>
    </citation>
    <scope>NUCLEOTIDE SEQUENCE [LARGE SCALE GENOMIC DNA]</scope>
    <source>
        <strain evidence="10 11">CBS 357.93</strain>
    </source>
</reference>
<dbReference type="GO" id="GO:0045944">
    <property type="term" value="P:positive regulation of transcription by RNA polymerase II"/>
    <property type="evidence" value="ECO:0007669"/>
    <property type="project" value="InterPro"/>
</dbReference>
<keyword evidence="7" id="KW-0539">Nucleus</keyword>
<dbReference type="InterPro" id="IPR044280">
    <property type="entry name" value="Hac1/HY5"/>
</dbReference>
<feature type="region of interest" description="Disordered" evidence="8">
    <location>
        <begin position="59"/>
        <end position="93"/>
    </location>
</feature>